<dbReference type="PANTHER" id="PTHR24221">
    <property type="entry name" value="ATP-BINDING CASSETTE SUB-FAMILY B"/>
    <property type="match status" value="1"/>
</dbReference>
<dbReference type="AlphaFoldDB" id="A0A239N367"/>
<dbReference type="Pfam" id="PF00005">
    <property type="entry name" value="ABC_tran"/>
    <property type="match status" value="1"/>
</dbReference>
<dbReference type="Gene3D" id="3.40.50.300">
    <property type="entry name" value="P-loop containing nucleotide triphosphate hydrolases"/>
    <property type="match status" value="1"/>
</dbReference>
<dbReference type="InterPro" id="IPR003439">
    <property type="entry name" value="ABC_transporter-like_ATP-bd"/>
</dbReference>
<reference evidence="2 3" key="1">
    <citation type="submission" date="2017-06" db="EMBL/GenBank/DDBJ databases">
        <authorList>
            <person name="Kim H.J."/>
            <person name="Triplett B.A."/>
        </authorList>
    </citation>
    <scope>NUCLEOTIDE SEQUENCE [LARGE SCALE GENOMIC DNA]</scope>
    <source>
        <strain evidence="2 3">CGMCC 4.5593</strain>
    </source>
</reference>
<dbReference type="GO" id="GO:0016887">
    <property type="term" value="F:ATP hydrolysis activity"/>
    <property type="evidence" value="ECO:0007669"/>
    <property type="project" value="InterPro"/>
</dbReference>
<evidence type="ECO:0000259" key="1">
    <source>
        <dbReference type="Pfam" id="PF00005"/>
    </source>
</evidence>
<keyword evidence="3" id="KW-1185">Reference proteome</keyword>
<dbReference type="Proteomes" id="UP000198362">
    <property type="component" value="Unassembled WGS sequence"/>
</dbReference>
<sequence length="157" mass="16792">MVRNNGIEVRLDVRPAEYHSRVTVAPHRVTLFTGTIRDNIGGSPERLRAAARAAACADFAADLDAPVGENGNRLSGGQRQRIALARALATDAPVLVLHEPTTAVDSVTEQTIAGRLRTFRAGRSTLLITSSPALLGCCDRIVDLLADTPVLERTDAR</sequence>
<evidence type="ECO:0000313" key="3">
    <source>
        <dbReference type="Proteomes" id="UP000198362"/>
    </source>
</evidence>
<dbReference type="RefSeq" id="WP_425426796.1">
    <property type="nucleotide sequence ID" value="NZ_FZPH01000007.1"/>
</dbReference>
<organism evidence="2 3">
    <name type="scientific">Asanoa hainanensis</name>
    <dbReference type="NCBI Taxonomy" id="560556"/>
    <lineage>
        <taxon>Bacteria</taxon>
        <taxon>Bacillati</taxon>
        <taxon>Actinomycetota</taxon>
        <taxon>Actinomycetes</taxon>
        <taxon>Micromonosporales</taxon>
        <taxon>Micromonosporaceae</taxon>
        <taxon>Asanoa</taxon>
    </lineage>
</organism>
<dbReference type="PANTHER" id="PTHR24221:SF654">
    <property type="entry name" value="ATP-BINDING CASSETTE SUB-FAMILY B MEMBER 6"/>
    <property type="match status" value="1"/>
</dbReference>
<dbReference type="GO" id="GO:0042626">
    <property type="term" value="F:ATPase-coupled transmembrane transporter activity"/>
    <property type="evidence" value="ECO:0007669"/>
    <property type="project" value="TreeGrafter"/>
</dbReference>
<dbReference type="GO" id="GO:0005524">
    <property type="term" value="F:ATP binding"/>
    <property type="evidence" value="ECO:0007669"/>
    <property type="project" value="InterPro"/>
</dbReference>
<gene>
    <name evidence="2" type="ORF">SAMN05421812_107123</name>
</gene>
<dbReference type="SUPFAM" id="SSF52540">
    <property type="entry name" value="P-loop containing nucleoside triphosphate hydrolases"/>
    <property type="match status" value="1"/>
</dbReference>
<dbReference type="InterPro" id="IPR027417">
    <property type="entry name" value="P-loop_NTPase"/>
</dbReference>
<dbReference type="InterPro" id="IPR039421">
    <property type="entry name" value="Type_1_exporter"/>
</dbReference>
<accession>A0A239N367</accession>
<name>A0A239N367_9ACTN</name>
<protein>
    <submittedName>
        <fullName evidence="2">ABC transporter</fullName>
    </submittedName>
</protein>
<evidence type="ECO:0000313" key="2">
    <source>
        <dbReference type="EMBL" id="SNT48628.1"/>
    </source>
</evidence>
<proteinExistence type="predicted"/>
<feature type="domain" description="ABC transporter" evidence="1">
    <location>
        <begin position="16"/>
        <end position="102"/>
    </location>
</feature>
<dbReference type="EMBL" id="FZPH01000007">
    <property type="protein sequence ID" value="SNT48628.1"/>
    <property type="molecule type" value="Genomic_DNA"/>
</dbReference>